<evidence type="ECO:0000313" key="2">
    <source>
        <dbReference type="Proteomes" id="UP001151760"/>
    </source>
</evidence>
<reference evidence="1" key="1">
    <citation type="journal article" date="2022" name="Int. J. Mol. Sci.">
        <title>Draft Genome of Tanacetum Coccineum: Genomic Comparison of Closely Related Tanacetum-Family Plants.</title>
        <authorList>
            <person name="Yamashiro T."/>
            <person name="Shiraishi A."/>
            <person name="Nakayama K."/>
            <person name="Satake H."/>
        </authorList>
    </citation>
    <scope>NUCLEOTIDE SEQUENCE</scope>
</reference>
<evidence type="ECO:0000313" key="1">
    <source>
        <dbReference type="EMBL" id="GJT73720.1"/>
    </source>
</evidence>
<keyword evidence="2" id="KW-1185">Reference proteome</keyword>
<organism evidence="1 2">
    <name type="scientific">Tanacetum coccineum</name>
    <dbReference type="NCBI Taxonomy" id="301880"/>
    <lineage>
        <taxon>Eukaryota</taxon>
        <taxon>Viridiplantae</taxon>
        <taxon>Streptophyta</taxon>
        <taxon>Embryophyta</taxon>
        <taxon>Tracheophyta</taxon>
        <taxon>Spermatophyta</taxon>
        <taxon>Magnoliopsida</taxon>
        <taxon>eudicotyledons</taxon>
        <taxon>Gunneridae</taxon>
        <taxon>Pentapetalae</taxon>
        <taxon>asterids</taxon>
        <taxon>campanulids</taxon>
        <taxon>Asterales</taxon>
        <taxon>Asteraceae</taxon>
        <taxon>Asteroideae</taxon>
        <taxon>Anthemideae</taxon>
        <taxon>Anthemidinae</taxon>
        <taxon>Tanacetum</taxon>
    </lineage>
</organism>
<protein>
    <submittedName>
        <fullName evidence="1">Uncharacterized protein</fullName>
    </submittedName>
</protein>
<reference evidence="1" key="2">
    <citation type="submission" date="2022-01" db="EMBL/GenBank/DDBJ databases">
        <authorList>
            <person name="Yamashiro T."/>
            <person name="Shiraishi A."/>
            <person name="Satake H."/>
            <person name="Nakayama K."/>
        </authorList>
    </citation>
    <scope>NUCLEOTIDE SEQUENCE</scope>
</reference>
<proteinExistence type="predicted"/>
<sequence>MTLVIDNNVYDHRLSHLMPRGPSQESAEVGRRVLKWRKYVFDHTPEEEEPEAPGRKARCPPNIFVQGLVTPSTTKVQF</sequence>
<comment type="caution">
    <text evidence="1">The sequence shown here is derived from an EMBL/GenBank/DDBJ whole genome shotgun (WGS) entry which is preliminary data.</text>
</comment>
<dbReference type="Proteomes" id="UP001151760">
    <property type="component" value="Unassembled WGS sequence"/>
</dbReference>
<accession>A0ABQ5GE13</accession>
<gene>
    <name evidence="1" type="ORF">Tco_1033006</name>
</gene>
<name>A0ABQ5GE13_9ASTR</name>
<dbReference type="EMBL" id="BQNB010018377">
    <property type="protein sequence ID" value="GJT73720.1"/>
    <property type="molecule type" value="Genomic_DNA"/>
</dbReference>